<feature type="domain" description="TGS" evidence="2">
    <location>
        <begin position="415"/>
        <end position="476"/>
    </location>
</feature>
<dbReference type="PANTHER" id="PTHR21262">
    <property type="entry name" value="GUANOSINE-3',5'-BIS DIPHOSPHATE 3'-PYROPHOSPHOHYDROLASE"/>
    <property type="match status" value="1"/>
</dbReference>
<dbReference type="SUPFAM" id="SSF81271">
    <property type="entry name" value="TGS-like"/>
    <property type="match status" value="1"/>
</dbReference>
<comment type="caution">
    <text evidence="3">The sequence shown here is derived from an EMBL/GenBank/DDBJ whole genome shotgun (WGS) entry which is preliminary data.</text>
</comment>
<dbReference type="InterPro" id="IPR004811">
    <property type="entry name" value="RelA/Spo_fam"/>
</dbReference>
<dbReference type="InterPro" id="IPR007685">
    <property type="entry name" value="RelA_SpoT"/>
</dbReference>
<dbReference type="Pfam" id="PF19296">
    <property type="entry name" value="RelA_AH_RIS"/>
    <property type="match status" value="1"/>
</dbReference>
<keyword evidence="4" id="KW-1185">Reference proteome</keyword>
<dbReference type="InterPro" id="IPR045600">
    <property type="entry name" value="RelA/SpoT_AH_RIS"/>
</dbReference>
<proteinExistence type="inferred from homology"/>
<dbReference type="SUPFAM" id="SSF81301">
    <property type="entry name" value="Nucleotidyltransferase"/>
    <property type="match status" value="1"/>
</dbReference>
<keyword evidence="3" id="KW-0808">Transferase</keyword>
<dbReference type="SMART" id="SM00954">
    <property type="entry name" value="RelA_SpoT"/>
    <property type="match status" value="1"/>
</dbReference>
<evidence type="ECO:0000313" key="3">
    <source>
        <dbReference type="EMBL" id="MFC4230750.1"/>
    </source>
</evidence>
<dbReference type="PROSITE" id="PS51880">
    <property type="entry name" value="TGS"/>
    <property type="match status" value="1"/>
</dbReference>
<accession>A0ABV8PU20</accession>
<dbReference type="Pfam" id="PF13291">
    <property type="entry name" value="ACT_4"/>
    <property type="match status" value="1"/>
</dbReference>
<dbReference type="SUPFAM" id="SSF109604">
    <property type="entry name" value="HD-domain/PDEase-like"/>
    <property type="match status" value="1"/>
</dbReference>
<dbReference type="PANTHER" id="PTHR21262:SF31">
    <property type="entry name" value="GTP PYROPHOSPHOKINASE"/>
    <property type="match status" value="1"/>
</dbReference>
<dbReference type="SMART" id="SM00471">
    <property type="entry name" value="HDc"/>
    <property type="match status" value="1"/>
</dbReference>
<dbReference type="Gene3D" id="3.30.460.10">
    <property type="entry name" value="Beta Polymerase, domain 2"/>
    <property type="match status" value="1"/>
</dbReference>
<comment type="function">
    <text evidence="1">In eubacteria ppGpp (guanosine 3'-diphosphate 5'-diphosphate) is a mediator of the stringent response that coordinates a variety of cellular activities in response to changes in nutritional abundance.</text>
</comment>
<dbReference type="CDD" id="cd04876">
    <property type="entry name" value="ACT_RelA-SpoT"/>
    <property type="match status" value="1"/>
</dbReference>
<dbReference type="Gene3D" id="3.10.20.30">
    <property type="match status" value="1"/>
</dbReference>
<dbReference type="SUPFAM" id="SSF55021">
    <property type="entry name" value="ACT-like"/>
    <property type="match status" value="1"/>
</dbReference>
<dbReference type="Pfam" id="PF13328">
    <property type="entry name" value="HD_4"/>
    <property type="match status" value="1"/>
</dbReference>
<dbReference type="InterPro" id="IPR004095">
    <property type="entry name" value="TGS"/>
</dbReference>
<gene>
    <name evidence="3" type="ORF">ACFOW1_02535</name>
</gene>
<dbReference type="CDD" id="cd00077">
    <property type="entry name" value="HDc"/>
    <property type="match status" value="1"/>
</dbReference>
<dbReference type="CDD" id="cd05399">
    <property type="entry name" value="NT_Rel-Spo_like"/>
    <property type="match status" value="1"/>
</dbReference>
<dbReference type="RefSeq" id="WP_379012129.1">
    <property type="nucleotide sequence ID" value="NZ_JBHSDC010000002.1"/>
</dbReference>
<evidence type="ECO:0000256" key="1">
    <source>
        <dbReference type="RuleBase" id="RU003847"/>
    </source>
</evidence>
<dbReference type="Gene3D" id="1.10.3210.10">
    <property type="entry name" value="Hypothetical protein af1432"/>
    <property type="match status" value="1"/>
</dbReference>
<dbReference type="InterPro" id="IPR033655">
    <property type="entry name" value="TGS_RelA/SpoT"/>
</dbReference>
<dbReference type="Pfam" id="PF02824">
    <property type="entry name" value="TGS"/>
    <property type="match status" value="1"/>
</dbReference>
<evidence type="ECO:0000313" key="4">
    <source>
        <dbReference type="Proteomes" id="UP001595906"/>
    </source>
</evidence>
<comment type="similarity">
    <text evidence="1">Belongs to the relA/spoT family.</text>
</comment>
<dbReference type="InterPro" id="IPR045865">
    <property type="entry name" value="ACT-like_dom_sf"/>
</dbReference>
<reference evidence="4" key="1">
    <citation type="journal article" date="2019" name="Int. J. Syst. Evol. Microbiol.">
        <title>The Global Catalogue of Microorganisms (GCM) 10K type strain sequencing project: providing services to taxonomists for standard genome sequencing and annotation.</title>
        <authorList>
            <consortium name="The Broad Institute Genomics Platform"/>
            <consortium name="The Broad Institute Genome Sequencing Center for Infectious Disease"/>
            <person name="Wu L."/>
            <person name="Ma J."/>
        </authorList>
    </citation>
    <scope>NUCLEOTIDE SEQUENCE [LARGE SCALE GENOMIC DNA]</scope>
    <source>
        <strain evidence="4">CECT 8010</strain>
    </source>
</reference>
<organism evidence="3 4">
    <name type="scientific">Parasediminibacterium paludis</name>
    <dbReference type="NCBI Taxonomy" id="908966"/>
    <lineage>
        <taxon>Bacteria</taxon>
        <taxon>Pseudomonadati</taxon>
        <taxon>Bacteroidota</taxon>
        <taxon>Chitinophagia</taxon>
        <taxon>Chitinophagales</taxon>
        <taxon>Chitinophagaceae</taxon>
        <taxon>Parasediminibacterium</taxon>
    </lineage>
</organism>
<dbReference type="InterPro" id="IPR002912">
    <property type="entry name" value="ACT_dom"/>
</dbReference>
<sequence>MMEAQQIVESIAQPKYNLTPEQEKKEILRHYRALLRSLRPKLKKGDRELVRTAFEMAVEAHKTMRRKSGEPYILHPLAVAMICVEEIGLGVRSTICALLHDTVEDTDITLEDITREFGSEIAKIVDGLTKISNIVDTNTSQQAENFKKILLTLTDDPRVILIKLADRLHNMRTLDSMKKEKQLKIASETVWVYAPLAHRMGLYSIKTELEDLSMKYLETDAYKDIAKKLSDTKRERTRYINEFIRPLKEKLAATGFNFEIYGRPKSIHSIWNKIKKKGVSFEEVYDLFAIRVILDAPAEKEKEQCWKVYSMITDEYTPSPERLRDWLSNPKSNGYEALHTTVMGPQGKWVEVQIRTKRMNEIAEKGLAAHYKYKEGSSDEDRFDKWFGQIREVLAQEDTDSVNFLNDFKTSFLAEEIYVYTPKGEVKMLPKGSTALDFAFAVHSAVGAKCIGAKVHHKLVPISHKLRSGDQIEIITSNKQKPSEDWLNIVVTAKAKAKIKDSLREEKRKIAEDGKYILQRKLEGMGAAYSQYNIDELMSFYKLSSQLDLFYNIAVKANDLKELKEFNVLGDKLELPKPKVIVQEVTVEPQKHYSKKDSELIIFGESSDKIMYSLAKCCSPIPGDAVFGFVSTGKGLIIHRTNCPNATQLMANYGHRVVKTKWAKNKEISFLTGLRIIGVDDVGVINKITNVISGELSINIAALTIESGEGIFEGTVKVFVHDKEELEELVARLKGLNGIQRVDRFDTEEGK</sequence>
<dbReference type="InterPro" id="IPR012675">
    <property type="entry name" value="Beta-grasp_dom_sf"/>
</dbReference>
<dbReference type="NCBIfam" id="TIGR00691">
    <property type="entry name" value="spoT_relA"/>
    <property type="match status" value="1"/>
</dbReference>
<dbReference type="CDD" id="cd01668">
    <property type="entry name" value="TGS_RSH"/>
    <property type="match status" value="1"/>
</dbReference>
<dbReference type="Gene3D" id="3.30.70.260">
    <property type="match status" value="1"/>
</dbReference>
<dbReference type="EC" id="2.7.6.5" evidence="3"/>
<dbReference type="InterPro" id="IPR003607">
    <property type="entry name" value="HD/PDEase_dom"/>
</dbReference>
<dbReference type="GO" id="GO:0008728">
    <property type="term" value="F:GTP diphosphokinase activity"/>
    <property type="evidence" value="ECO:0007669"/>
    <property type="project" value="UniProtKB-EC"/>
</dbReference>
<dbReference type="EMBL" id="JBHSDC010000002">
    <property type="protein sequence ID" value="MFC4230750.1"/>
    <property type="molecule type" value="Genomic_DNA"/>
</dbReference>
<dbReference type="InterPro" id="IPR043519">
    <property type="entry name" value="NT_sf"/>
</dbReference>
<protein>
    <submittedName>
        <fullName evidence="3">RelA/SpoT family protein</fullName>
        <ecNumber evidence="3">2.7.6.5</ecNumber>
    </submittedName>
</protein>
<name>A0ABV8PU20_9BACT</name>
<dbReference type="InterPro" id="IPR012676">
    <property type="entry name" value="TGS-like"/>
</dbReference>
<dbReference type="Pfam" id="PF04607">
    <property type="entry name" value="RelA_SpoT"/>
    <property type="match status" value="1"/>
</dbReference>
<dbReference type="Proteomes" id="UP001595906">
    <property type="component" value="Unassembled WGS sequence"/>
</dbReference>
<evidence type="ECO:0000259" key="2">
    <source>
        <dbReference type="PROSITE" id="PS51880"/>
    </source>
</evidence>